<dbReference type="GO" id="GO:0003924">
    <property type="term" value="F:GTPase activity"/>
    <property type="evidence" value="ECO:0000318"/>
    <property type="project" value="GO_Central"/>
</dbReference>
<dbReference type="AlphaFoldDB" id="A0A251T167"/>
<comment type="similarity">
    <text evidence="1">Belongs to the TRAFAC class TrmE-Era-EngA-EngB-Septin-like GTPase superfamily. AIG1/Toc34/Toc159-like paraseptin GTPase family. IAN subfamily.</text>
</comment>
<dbReference type="Gene3D" id="3.40.50.300">
    <property type="entry name" value="P-loop containing nucleotide triphosphate hydrolases"/>
    <property type="match status" value="1"/>
</dbReference>
<dbReference type="PROSITE" id="PS51720">
    <property type="entry name" value="G_AIG1"/>
    <property type="match status" value="1"/>
</dbReference>
<dbReference type="CDD" id="cd01852">
    <property type="entry name" value="AIG1"/>
    <property type="match status" value="1"/>
</dbReference>
<dbReference type="InterPro" id="IPR045058">
    <property type="entry name" value="GIMA/IAN/Toc"/>
</dbReference>
<dbReference type="FunFam" id="3.40.50.300:FF:000840">
    <property type="entry name" value="Immune-associated nucleotide-binding protein 9"/>
    <property type="match status" value="1"/>
</dbReference>
<protein>
    <submittedName>
        <fullName evidence="5">Putative P-loop containing nucleoside triphosphate hydrolase</fullName>
    </submittedName>
</protein>
<organism evidence="5 6">
    <name type="scientific">Helianthus annuus</name>
    <name type="common">Common sunflower</name>
    <dbReference type="NCBI Taxonomy" id="4232"/>
    <lineage>
        <taxon>Eukaryota</taxon>
        <taxon>Viridiplantae</taxon>
        <taxon>Streptophyta</taxon>
        <taxon>Embryophyta</taxon>
        <taxon>Tracheophyta</taxon>
        <taxon>Spermatophyta</taxon>
        <taxon>Magnoliopsida</taxon>
        <taxon>eudicotyledons</taxon>
        <taxon>Gunneridae</taxon>
        <taxon>Pentapetalae</taxon>
        <taxon>asterids</taxon>
        <taxon>campanulids</taxon>
        <taxon>Asterales</taxon>
        <taxon>Asteraceae</taxon>
        <taxon>Asteroideae</taxon>
        <taxon>Heliantheae alliance</taxon>
        <taxon>Heliantheae</taxon>
        <taxon>Helianthus</taxon>
    </lineage>
</organism>
<dbReference type="Pfam" id="PF04548">
    <property type="entry name" value="AIG1"/>
    <property type="match status" value="1"/>
</dbReference>
<reference evidence="6" key="1">
    <citation type="journal article" date="2017" name="Nature">
        <title>The sunflower genome provides insights into oil metabolism, flowering and Asterid evolution.</title>
        <authorList>
            <person name="Badouin H."/>
            <person name="Gouzy J."/>
            <person name="Grassa C.J."/>
            <person name="Murat F."/>
            <person name="Staton S.E."/>
            <person name="Cottret L."/>
            <person name="Lelandais-Briere C."/>
            <person name="Owens G.L."/>
            <person name="Carrere S."/>
            <person name="Mayjonade B."/>
            <person name="Legrand L."/>
            <person name="Gill N."/>
            <person name="Kane N.C."/>
            <person name="Bowers J.E."/>
            <person name="Hubner S."/>
            <person name="Bellec A."/>
            <person name="Berard A."/>
            <person name="Berges H."/>
            <person name="Blanchet N."/>
            <person name="Boniface M.C."/>
            <person name="Brunel D."/>
            <person name="Catrice O."/>
            <person name="Chaidir N."/>
            <person name="Claudel C."/>
            <person name="Donnadieu C."/>
            <person name="Faraut T."/>
            <person name="Fievet G."/>
            <person name="Helmstetter N."/>
            <person name="King M."/>
            <person name="Knapp S.J."/>
            <person name="Lai Z."/>
            <person name="Le Paslier M.C."/>
            <person name="Lippi Y."/>
            <person name="Lorenzon L."/>
            <person name="Mandel J.R."/>
            <person name="Marage G."/>
            <person name="Marchand G."/>
            <person name="Marquand E."/>
            <person name="Bret-Mestries E."/>
            <person name="Morien E."/>
            <person name="Nambeesan S."/>
            <person name="Nguyen T."/>
            <person name="Pegot-Espagnet P."/>
            <person name="Pouilly N."/>
            <person name="Raftis F."/>
            <person name="Sallet E."/>
            <person name="Schiex T."/>
            <person name="Thomas J."/>
            <person name="Vandecasteele C."/>
            <person name="Vares D."/>
            <person name="Vear F."/>
            <person name="Vautrin S."/>
            <person name="Crespi M."/>
            <person name="Mangin B."/>
            <person name="Burke J.M."/>
            <person name="Salse J."/>
            <person name="Munos S."/>
            <person name="Vincourt P."/>
            <person name="Rieseberg L.H."/>
            <person name="Langlade N.B."/>
        </authorList>
    </citation>
    <scope>NUCLEOTIDE SEQUENCE [LARGE SCALE GENOMIC DNA]</scope>
    <source>
        <strain evidence="6">cv. SF193</strain>
    </source>
</reference>
<evidence type="ECO:0000256" key="1">
    <source>
        <dbReference type="ARBA" id="ARBA00008535"/>
    </source>
</evidence>
<dbReference type="PANTHER" id="PTHR10903:SF184">
    <property type="entry name" value="GTP-BINDING PROTEIN A"/>
    <property type="match status" value="1"/>
</dbReference>
<keyword evidence="2" id="KW-0547">Nucleotide-binding</keyword>
<dbReference type="EMBL" id="CM007902">
    <property type="protein sequence ID" value="OTG03611.1"/>
    <property type="molecule type" value="Genomic_DNA"/>
</dbReference>
<dbReference type="STRING" id="4232.A0A251T167"/>
<sequence length="233" mass="26066">MATDDDCELTLVLVGKIGNGKSATGNSILGKKEFVSKASSGGVTSTSELRTSVLKNGLRLNVIDTPGLFDASIDTKFIEKEIVRCVSMVRGGIHAILVVFSVRNRFLKEEFDVITRLRTLFGSRVDDYLIVVFTGGDELEANEQSLKDLLKESSCPKPLKETLSLCQDRFVLFDNRTKDETKKARQLRDLLSLVNIVLTNNLKPYTQETLSAFMVRHIILRHQLHLCSTNLKF</sequence>
<name>A0A251T167_HELAN</name>
<evidence type="ECO:0000313" key="6">
    <source>
        <dbReference type="Proteomes" id="UP000215914"/>
    </source>
</evidence>
<evidence type="ECO:0000313" key="5">
    <source>
        <dbReference type="EMBL" id="OTG03611.1"/>
    </source>
</evidence>
<evidence type="ECO:0000256" key="3">
    <source>
        <dbReference type="ARBA" id="ARBA00023134"/>
    </source>
</evidence>
<dbReference type="InterPro" id="IPR006703">
    <property type="entry name" value="G_AIG1"/>
</dbReference>
<dbReference type="GO" id="GO:0005525">
    <property type="term" value="F:GTP binding"/>
    <property type="evidence" value="ECO:0007669"/>
    <property type="project" value="UniProtKB-KW"/>
</dbReference>
<keyword evidence="5" id="KW-0378">Hydrolase</keyword>
<dbReference type="PANTHER" id="PTHR10903">
    <property type="entry name" value="GTPASE, IMAP FAMILY MEMBER-RELATED"/>
    <property type="match status" value="1"/>
</dbReference>
<evidence type="ECO:0000256" key="2">
    <source>
        <dbReference type="ARBA" id="ARBA00022741"/>
    </source>
</evidence>
<keyword evidence="6" id="KW-1185">Reference proteome</keyword>
<dbReference type="InterPro" id="IPR027417">
    <property type="entry name" value="P-loop_NTPase"/>
</dbReference>
<proteinExistence type="inferred from homology"/>
<dbReference type="OMA" id="WENEGCC"/>
<evidence type="ECO:0000259" key="4">
    <source>
        <dbReference type="PROSITE" id="PS51720"/>
    </source>
</evidence>
<dbReference type="Proteomes" id="UP000215914">
    <property type="component" value="Chromosome 13"/>
</dbReference>
<keyword evidence="3" id="KW-0342">GTP-binding</keyword>
<accession>A0A251T167</accession>
<gene>
    <name evidence="5" type="ORF">HannXRQ_Chr13g0426001</name>
</gene>
<dbReference type="SUPFAM" id="SSF52540">
    <property type="entry name" value="P-loop containing nucleoside triphosphate hydrolases"/>
    <property type="match status" value="1"/>
</dbReference>
<dbReference type="InParanoid" id="A0A251T167"/>
<feature type="domain" description="AIG1-type G" evidence="4">
    <location>
        <begin position="6"/>
        <end position="214"/>
    </location>
</feature>